<dbReference type="CDD" id="cd07363">
    <property type="entry name" value="45_DOPA_Dioxygenase"/>
    <property type="match status" value="1"/>
</dbReference>
<reference evidence="8" key="1">
    <citation type="submission" date="2023-07" db="EMBL/GenBank/DDBJ databases">
        <authorList>
            <person name="Kim M.K."/>
        </authorList>
    </citation>
    <scope>NUCLEOTIDE SEQUENCE</scope>
    <source>
        <strain evidence="8">ASUV-10-1</strain>
    </source>
</reference>
<dbReference type="SUPFAM" id="SSF53213">
    <property type="entry name" value="LigB-like"/>
    <property type="match status" value="1"/>
</dbReference>
<keyword evidence="4" id="KW-0862">Zinc</keyword>
<name>A0ABT9BEA4_9BACT</name>
<dbReference type="Pfam" id="PF02900">
    <property type="entry name" value="LigB"/>
    <property type="match status" value="1"/>
</dbReference>
<comment type="similarity">
    <text evidence="2">Belongs to the DODA-type extradiol aromatic ring-opening dioxygenase family.</text>
</comment>
<evidence type="ECO:0000313" key="9">
    <source>
        <dbReference type="Proteomes" id="UP001176429"/>
    </source>
</evidence>
<gene>
    <name evidence="8" type="primary">ygiD</name>
    <name evidence="8" type="ORF">Q5H93_17795</name>
</gene>
<feature type="chain" id="PRO_5046470361" evidence="6">
    <location>
        <begin position="23"/>
        <end position="290"/>
    </location>
</feature>
<evidence type="ECO:0000256" key="6">
    <source>
        <dbReference type="SAM" id="SignalP"/>
    </source>
</evidence>
<evidence type="ECO:0000256" key="2">
    <source>
        <dbReference type="ARBA" id="ARBA00007581"/>
    </source>
</evidence>
<dbReference type="NCBIfam" id="NF007914">
    <property type="entry name" value="PRK10628.1"/>
    <property type="match status" value="1"/>
</dbReference>
<dbReference type="InterPro" id="IPR014436">
    <property type="entry name" value="Extradiol_dOase_DODA"/>
</dbReference>
<sequence>MHRRHFLTALPLLAMNLSQLHAQATAYARTAPMPVLFIGHGSPMNALEDNPFTRMLRQLGTELRQHQQPNAILVVSAHWLTRGTFVTTNQQPKTIHDFGGFPQALFDMRYPAPGSPALAQSILEHVHDVHGAADWGLDHGTWTVLHHLYPAANIPVVQLSLDYAKPLAWHFDFARQLQFLRERGVLIIGSGNLVHNLRLSMPKLMAGDDSPYAWATEFDEWIKARLLNGDYRALTDYAATGPAGPLAVPTPDHYLPALYPLGLAGKNEPIKQLFEEVNYGGLSMRTFMIG</sequence>
<organism evidence="8 9">
    <name type="scientific">Hymenobacter aranciens</name>
    <dbReference type="NCBI Taxonomy" id="3063996"/>
    <lineage>
        <taxon>Bacteria</taxon>
        <taxon>Pseudomonadati</taxon>
        <taxon>Bacteroidota</taxon>
        <taxon>Cytophagia</taxon>
        <taxon>Cytophagales</taxon>
        <taxon>Hymenobacteraceae</taxon>
        <taxon>Hymenobacter</taxon>
    </lineage>
</organism>
<keyword evidence="3" id="KW-0479">Metal-binding</keyword>
<feature type="domain" description="Extradiol ring-cleavage dioxygenase class III enzyme subunit B" evidence="7">
    <location>
        <begin position="36"/>
        <end position="280"/>
    </location>
</feature>
<evidence type="ECO:0000256" key="1">
    <source>
        <dbReference type="ARBA" id="ARBA00001947"/>
    </source>
</evidence>
<proteinExistence type="inferred from homology"/>
<comment type="cofactor">
    <cofactor evidence="1">
        <name>Zn(2+)</name>
        <dbReference type="ChEBI" id="CHEBI:29105"/>
    </cofactor>
</comment>
<comment type="caution">
    <text evidence="8">The sequence shown here is derived from an EMBL/GenBank/DDBJ whole genome shotgun (WGS) entry which is preliminary data.</text>
</comment>
<keyword evidence="9" id="KW-1185">Reference proteome</keyword>
<evidence type="ECO:0000256" key="3">
    <source>
        <dbReference type="ARBA" id="ARBA00022723"/>
    </source>
</evidence>
<evidence type="ECO:0000313" key="8">
    <source>
        <dbReference type="EMBL" id="MDO7876603.1"/>
    </source>
</evidence>
<evidence type="ECO:0000256" key="4">
    <source>
        <dbReference type="ARBA" id="ARBA00022833"/>
    </source>
</evidence>
<keyword evidence="5 8" id="KW-0560">Oxidoreductase</keyword>
<dbReference type="PANTHER" id="PTHR30096">
    <property type="entry name" value="4,5-DOPA DIOXYGENASE EXTRADIOL-LIKE PROTEIN"/>
    <property type="match status" value="1"/>
</dbReference>
<dbReference type="GO" id="GO:0050297">
    <property type="term" value="F:stizolobate synthase activity"/>
    <property type="evidence" value="ECO:0007669"/>
    <property type="project" value="UniProtKB-EC"/>
</dbReference>
<feature type="signal peptide" evidence="6">
    <location>
        <begin position="1"/>
        <end position="22"/>
    </location>
</feature>
<evidence type="ECO:0000256" key="5">
    <source>
        <dbReference type="ARBA" id="ARBA00023002"/>
    </source>
</evidence>
<dbReference type="InterPro" id="IPR004183">
    <property type="entry name" value="Xdiol_dOase_suB"/>
</dbReference>
<dbReference type="Gene3D" id="3.40.830.10">
    <property type="entry name" value="LigB-like"/>
    <property type="match status" value="1"/>
</dbReference>
<dbReference type="EMBL" id="JAUQSY010000012">
    <property type="protein sequence ID" value="MDO7876603.1"/>
    <property type="molecule type" value="Genomic_DNA"/>
</dbReference>
<accession>A0ABT9BEA4</accession>
<dbReference type="PANTHER" id="PTHR30096:SF0">
    <property type="entry name" value="4,5-DOPA DIOXYGENASE EXTRADIOL-LIKE PROTEIN"/>
    <property type="match status" value="1"/>
</dbReference>
<keyword evidence="6" id="KW-0732">Signal</keyword>
<dbReference type="PIRSF" id="PIRSF006157">
    <property type="entry name" value="Doxgns_DODA"/>
    <property type="match status" value="1"/>
</dbReference>
<protein>
    <submittedName>
        <fullName evidence="8">4,5-DOPA dioxygenase extradiol</fullName>
        <ecNumber evidence="8">1.13.11.29</ecNumber>
    </submittedName>
</protein>
<dbReference type="Proteomes" id="UP001176429">
    <property type="component" value="Unassembled WGS sequence"/>
</dbReference>
<keyword evidence="8" id="KW-0223">Dioxygenase</keyword>
<evidence type="ECO:0000259" key="7">
    <source>
        <dbReference type="Pfam" id="PF02900"/>
    </source>
</evidence>
<dbReference type="EC" id="1.13.11.29" evidence="8"/>